<dbReference type="Pfam" id="PF01754">
    <property type="entry name" value="zf-A20"/>
    <property type="match status" value="1"/>
</dbReference>
<keyword evidence="9" id="KW-1185">Reference proteome</keyword>
<dbReference type="PANTHER" id="PTHR10634">
    <property type="entry name" value="AN1-TYPE ZINC FINGER PROTEIN"/>
    <property type="match status" value="1"/>
</dbReference>
<proteinExistence type="predicted"/>
<evidence type="ECO:0000256" key="5">
    <source>
        <dbReference type="SAM" id="MobiDB-lite"/>
    </source>
</evidence>
<accession>A0ABP9XKL9</accession>
<evidence type="ECO:0000259" key="6">
    <source>
        <dbReference type="PROSITE" id="PS51036"/>
    </source>
</evidence>
<dbReference type="Pfam" id="PF01428">
    <property type="entry name" value="zf-AN1"/>
    <property type="match status" value="1"/>
</dbReference>
<feature type="domain" description="A20-type" evidence="6">
    <location>
        <begin position="175"/>
        <end position="209"/>
    </location>
</feature>
<dbReference type="Proteomes" id="UP001476247">
    <property type="component" value="Unassembled WGS sequence"/>
</dbReference>
<feature type="compositionally biased region" description="Pro residues" evidence="5">
    <location>
        <begin position="132"/>
        <end position="142"/>
    </location>
</feature>
<evidence type="ECO:0000313" key="8">
    <source>
        <dbReference type="EMBL" id="GAA5795347.1"/>
    </source>
</evidence>
<name>A0ABP9XKL9_9FUNG</name>
<gene>
    <name evidence="8" type="ORF">HPULCUR_000703</name>
</gene>
<dbReference type="PROSITE" id="PS51039">
    <property type="entry name" value="ZF_AN1"/>
    <property type="match status" value="1"/>
</dbReference>
<dbReference type="Gene3D" id="1.20.5.4770">
    <property type="match status" value="1"/>
</dbReference>
<dbReference type="InterPro" id="IPR047313">
    <property type="entry name" value="SMN_C"/>
</dbReference>
<dbReference type="Gene3D" id="4.10.1110.10">
    <property type="entry name" value="AN1-like Zinc finger"/>
    <property type="match status" value="1"/>
</dbReference>
<dbReference type="SUPFAM" id="SSF57716">
    <property type="entry name" value="Glucocorticoid receptor-like (DNA-binding domain)"/>
    <property type="match status" value="1"/>
</dbReference>
<dbReference type="SMART" id="SM00154">
    <property type="entry name" value="ZnF_AN1"/>
    <property type="match status" value="1"/>
</dbReference>
<evidence type="ECO:0000256" key="3">
    <source>
        <dbReference type="ARBA" id="ARBA00022833"/>
    </source>
</evidence>
<dbReference type="InterPro" id="IPR050652">
    <property type="entry name" value="AN1_A20_ZnFinger"/>
</dbReference>
<evidence type="ECO:0000313" key="9">
    <source>
        <dbReference type="Proteomes" id="UP001476247"/>
    </source>
</evidence>
<evidence type="ECO:0000256" key="2">
    <source>
        <dbReference type="ARBA" id="ARBA00022771"/>
    </source>
</evidence>
<dbReference type="Pfam" id="PF20635">
    <property type="entry name" value="SMN_YG-box"/>
    <property type="match status" value="1"/>
</dbReference>
<feature type="compositionally biased region" description="Low complexity" evidence="5">
    <location>
        <begin position="205"/>
        <end position="219"/>
    </location>
</feature>
<dbReference type="InterPro" id="IPR035896">
    <property type="entry name" value="AN1-like_Znf"/>
</dbReference>
<dbReference type="InterPro" id="IPR000058">
    <property type="entry name" value="Znf_AN1"/>
</dbReference>
<feature type="compositionally biased region" description="Acidic residues" evidence="5">
    <location>
        <begin position="85"/>
        <end position="119"/>
    </location>
</feature>
<dbReference type="PROSITE" id="PS51036">
    <property type="entry name" value="ZF_A20"/>
    <property type="match status" value="1"/>
</dbReference>
<evidence type="ECO:0000259" key="7">
    <source>
        <dbReference type="PROSITE" id="PS51039"/>
    </source>
</evidence>
<feature type="region of interest" description="Disordered" evidence="5">
    <location>
        <begin position="205"/>
        <end position="264"/>
    </location>
</feature>
<dbReference type="SUPFAM" id="SSF118310">
    <property type="entry name" value="AN1-like Zinc finger"/>
    <property type="match status" value="1"/>
</dbReference>
<keyword evidence="3" id="KW-0862">Zinc</keyword>
<dbReference type="EMBL" id="BAABUJ010000004">
    <property type="protein sequence ID" value="GAA5795347.1"/>
    <property type="molecule type" value="Genomic_DNA"/>
</dbReference>
<keyword evidence="2 4" id="KW-0863">Zinc-finger</keyword>
<keyword evidence="1" id="KW-0479">Metal-binding</keyword>
<sequence>MSVDWDVDVIDYWQTSLSSYKKHHEQDIQVESDKVTRDILDNLPIKEGVHLVDEQIETEPVKVSVKRKQEITQEAAAQVGNWSVVEEEEEEIEKEEKQEEEEEMEEEEEEEKECIGEEEPSVKKPRYNPSVPAVPPPPPPPVQQDNEALSNLMMAWYYAGYYTGVYQMDNENTNTTTPVLCTAGCGFFGNASFNNMCSRCYKTKSLSSSSPSAEVNSPISKDDTTIIPAIEKSRKHLRSPSPESSRTNSAPASSIGSPAHITTDEKPVQANKGRCFKCRSKVPLAKQAANKCRCGYVFCDTHRYPDRHDCDIDYAKMDREILAKNNPKLHERPRGGRSFQRIDSL</sequence>
<comment type="caution">
    <text evidence="8">The sequence shown here is derived from an EMBL/GenBank/DDBJ whole genome shotgun (WGS) entry which is preliminary data.</text>
</comment>
<feature type="compositionally biased region" description="Polar residues" evidence="5">
    <location>
        <begin position="241"/>
        <end position="256"/>
    </location>
</feature>
<evidence type="ECO:0000256" key="4">
    <source>
        <dbReference type="PROSITE-ProRule" id="PRU00449"/>
    </source>
</evidence>
<organism evidence="8 9">
    <name type="scientific">Helicostylum pulchrum</name>
    <dbReference type="NCBI Taxonomy" id="562976"/>
    <lineage>
        <taxon>Eukaryota</taxon>
        <taxon>Fungi</taxon>
        <taxon>Fungi incertae sedis</taxon>
        <taxon>Mucoromycota</taxon>
        <taxon>Mucoromycotina</taxon>
        <taxon>Mucoromycetes</taxon>
        <taxon>Mucorales</taxon>
        <taxon>Mucorineae</taxon>
        <taxon>Mucoraceae</taxon>
        <taxon>Helicostylum</taxon>
    </lineage>
</organism>
<dbReference type="SMART" id="SM00259">
    <property type="entry name" value="ZnF_A20"/>
    <property type="match status" value="1"/>
</dbReference>
<feature type="domain" description="AN1-type" evidence="7">
    <location>
        <begin position="269"/>
        <end position="318"/>
    </location>
</feature>
<evidence type="ECO:0000256" key="1">
    <source>
        <dbReference type="ARBA" id="ARBA00022723"/>
    </source>
</evidence>
<dbReference type="CDD" id="cd22852">
    <property type="entry name" value="SMN_C"/>
    <property type="match status" value="1"/>
</dbReference>
<feature type="region of interest" description="Disordered" evidence="5">
    <location>
        <begin position="83"/>
        <end position="146"/>
    </location>
</feature>
<protein>
    <submittedName>
        <fullName evidence="8">Uncharacterized protein</fullName>
    </submittedName>
</protein>
<reference evidence="8 9" key="1">
    <citation type="submission" date="2024-04" db="EMBL/GenBank/DDBJ databases">
        <title>genome sequences of Mucor flavus KT1a and Helicostylum pulchrum KT1b strains isolation_sourced from the surface of a dry-aged beef.</title>
        <authorList>
            <person name="Toyotome T."/>
            <person name="Hosono M."/>
            <person name="Torimaru M."/>
            <person name="Fukuda K."/>
            <person name="Mikami N."/>
        </authorList>
    </citation>
    <scope>NUCLEOTIDE SEQUENCE [LARGE SCALE GENOMIC DNA]</scope>
    <source>
        <strain evidence="8 9">KT1b</strain>
    </source>
</reference>
<dbReference type="InterPro" id="IPR002653">
    <property type="entry name" value="Znf_A20"/>
</dbReference>